<feature type="region of interest" description="Disordered" evidence="4">
    <location>
        <begin position="124"/>
        <end position="227"/>
    </location>
</feature>
<evidence type="ECO:0000259" key="5">
    <source>
        <dbReference type="SMART" id="SM00743"/>
    </source>
</evidence>
<dbReference type="SMART" id="SM00743">
    <property type="entry name" value="Agenet"/>
    <property type="match status" value="2"/>
</dbReference>
<dbReference type="GeneID" id="104739783"/>
<dbReference type="RefSeq" id="XP_010458541.1">
    <property type="nucleotide sequence ID" value="XM_010460239.2"/>
</dbReference>
<proteinExistence type="predicted"/>
<evidence type="ECO:0000313" key="7">
    <source>
        <dbReference type="RefSeq" id="XP_010458541.1"/>
    </source>
</evidence>
<name>A0ABM0VMR9_CAMSA</name>
<dbReference type="PANTHER" id="PTHR31917:SF151">
    <property type="entry name" value="AGENET DOMAIN-CONTAINING PROTEIN"/>
    <property type="match status" value="1"/>
</dbReference>
<feature type="domain" description="Agenet" evidence="5">
    <location>
        <begin position="2"/>
        <end position="65"/>
    </location>
</feature>
<feature type="compositionally biased region" description="Polar residues" evidence="4">
    <location>
        <begin position="181"/>
        <end position="194"/>
    </location>
</feature>
<reference evidence="6" key="1">
    <citation type="journal article" date="2014" name="Nat. Commun.">
        <title>The emerging biofuel crop Camelina sativa retains a highly undifferentiated hexaploid genome structure.</title>
        <authorList>
            <person name="Kagale S."/>
            <person name="Koh C."/>
            <person name="Nixon J."/>
            <person name="Bollina V."/>
            <person name="Clarke W.E."/>
            <person name="Tuteja R."/>
            <person name="Spillane C."/>
            <person name="Robinson S.J."/>
            <person name="Links M.G."/>
            <person name="Clarke C."/>
            <person name="Higgins E.E."/>
            <person name="Huebert T."/>
            <person name="Sharpe A.G."/>
            <person name="Parkin I.A."/>
        </authorList>
    </citation>
    <scope>NUCLEOTIDE SEQUENCE [LARGE SCALE GENOMIC DNA]</scope>
    <source>
        <strain evidence="6">cv. DH55</strain>
    </source>
</reference>
<keyword evidence="6" id="KW-1185">Reference proteome</keyword>
<evidence type="ECO:0000256" key="2">
    <source>
        <dbReference type="ARBA" id="ARBA00022604"/>
    </source>
</evidence>
<organism evidence="6 7">
    <name type="scientific">Camelina sativa</name>
    <name type="common">False flax</name>
    <name type="synonym">Myagrum sativum</name>
    <dbReference type="NCBI Taxonomy" id="90675"/>
    <lineage>
        <taxon>Eukaryota</taxon>
        <taxon>Viridiplantae</taxon>
        <taxon>Streptophyta</taxon>
        <taxon>Embryophyta</taxon>
        <taxon>Tracheophyta</taxon>
        <taxon>Spermatophyta</taxon>
        <taxon>Magnoliopsida</taxon>
        <taxon>eudicotyledons</taxon>
        <taxon>Gunneridae</taxon>
        <taxon>Pentapetalae</taxon>
        <taxon>rosids</taxon>
        <taxon>malvids</taxon>
        <taxon>Brassicales</taxon>
        <taxon>Brassicaceae</taxon>
        <taxon>Camelineae</taxon>
        <taxon>Camelina</taxon>
    </lineage>
</organism>
<keyword evidence="2" id="KW-0341">Growth regulation</keyword>
<accession>A0ABM0VMR9</accession>
<evidence type="ECO:0000256" key="4">
    <source>
        <dbReference type="SAM" id="MobiDB-lite"/>
    </source>
</evidence>
<dbReference type="InterPro" id="IPR008395">
    <property type="entry name" value="Agenet-like_dom"/>
</dbReference>
<dbReference type="Proteomes" id="UP000694864">
    <property type="component" value="Chromosome 14"/>
</dbReference>
<keyword evidence="3" id="KW-0175">Coiled coil</keyword>
<protein>
    <submittedName>
        <fullName evidence="7">DUF724 domain-containing protein 5-like</fullName>
    </submittedName>
</protein>
<reference evidence="7" key="2">
    <citation type="submission" date="2025-08" db="UniProtKB">
        <authorList>
            <consortium name="RefSeq"/>
        </authorList>
    </citation>
    <scope>IDENTIFICATION</scope>
    <source>
        <tissue evidence="7">Leaf</tissue>
    </source>
</reference>
<dbReference type="InterPro" id="IPR007930">
    <property type="entry name" value="DUF724"/>
</dbReference>
<dbReference type="Pfam" id="PF05641">
    <property type="entry name" value="Agenet"/>
    <property type="match status" value="1"/>
</dbReference>
<feature type="domain" description="Agenet" evidence="5">
    <location>
        <begin position="67"/>
        <end position="124"/>
    </location>
</feature>
<evidence type="ECO:0000256" key="3">
    <source>
        <dbReference type="SAM" id="Coils"/>
    </source>
</evidence>
<sequence length="451" mass="52198">MECGTMVELRIDLAWRPAIIIKELENEKKFIVKYDCYTYTFFRCKESRIVIVGSQSIRPPQPSFSVGEYDLLDHVEAFTDFRWREGVVRGIVFEGRYMVSFGGTRVASSQFSHSDLRPSMEWEDGVWRTRTKPKRQKQTPLDGKRNKSVGLETKNVQTKAPRRFERDDDVVNEKESRSHVSPESMKNQNGLGNESTRENMPKKHNSQVYTRKRNRGQLEDSSDLNETVLSSNRTCNVGKNFVPNVEETQANDTEMVFPFAKKSPLWKTYESTEVFKRVPQSPHFSPLSNTKEDFREGQALGLMVTYSMLLEKYKDLETDVSVSQLHSLKDSFSELEKYGFNVATALSRIDKLLALKDRQLNILEERKGLDKEMTDESSNNRKAKLEFDEMERKILEVKQKMLELLRQEAALKEKKDASNKKICQIGSCARDLGVELENVEFEFETTLSAPW</sequence>
<keyword evidence="1" id="KW-0813">Transport</keyword>
<dbReference type="CDD" id="cd20406">
    <property type="entry name" value="Tudor_Agenet_AtDUF_rpt2_4"/>
    <property type="match status" value="1"/>
</dbReference>
<dbReference type="Pfam" id="PF05266">
    <property type="entry name" value="DUF724"/>
    <property type="match status" value="1"/>
</dbReference>
<feature type="coiled-coil region" evidence="3">
    <location>
        <begin position="373"/>
        <end position="415"/>
    </location>
</feature>
<feature type="compositionally biased region" description="Basic and acidic residues" evidence="4">
    <location>
        <begin position="162"/>
        <end position="180"/>
    </location>
</feature>
<gene>
    <name evidence="7" type="primary">LOC104739783</name>
</gene>
<feature type="compositionally biased region" description="Basic residues" evidence="4">
    <location>
        <begin position="202"/>
        <end position="215"/>
    </location>
</feature>
<evidence type="ECO:0000313" key="6">
    <source>
        <dbReference type="Proteomes" id="UP000694864"/>
    </source>
</evidence>
<dbReference type="PANTHER" id="PTHR31917">
    <property type="entry name" value="AGENET DOMAIN-CONTAINING PROTEIN-RELATED"/>
    <property type="match status" value="1"/>
</dbReference>
<dbReference type="InterPro" id="IPR014002">
    <property type="entry name" value="Agenet_dom_plant"/>
</dbReference>
<evidence type="ECO:0000256" key="1">
    <source>
        <dbReference type="ARBA" id="ARBA00022448"/>
    </source>
</evidence>